<dbReference type="PANTHER" id="PTHR46203">
    <property type="entry name" value="PROBABLE PEPTIDE CHAIN RELEASE FACTOR C12ORF65"/>
    <property type="match status" value="1"/>
</dbReference>
<evidence type="ECO:0000256" key="3">
    <source>
        <dbReference type="ARBA" id="ARBA00022946"/>
    </source>
</evidence>
<dbReference type="STRING" id="205917.A0A4Y9Z5Y7"/>
<keyword evidence="3" id="KW-0809">Transit peptide</keyword>
<feature type="region of interest" description="Disordered" evidence="5">
    <location>
        <begin position="100"/>
        <end position="187"/>
    </location>
</feature>
<evidence type="ECO:0000256" key="5">
    <source>
        <dbReference type="SAM" id="MobiDB-lite"/>
    </source>
</evidence>
<proteinExistence type="inferred from homology"/>
<dbReference type="GO" id="GO:0034551">
    <property type="term" value="P:mitochondrial respiratory chain complex III assembly"/>
    <property type="evidence" value="ECO:0007669"/>
    <property type="project" value="InterPro"/>
</dbReference>
<dbReference type="Pfam" id="PF00472">
    <property type="entry name" value="RF-1"/>
    <property type="match status" value="1"/>
</dbReference>
<feature type="domain" description="Prokaryotic-type class I peptide chain release factors" evidence="6">
    <location>
        <begin position="164"/>
        <end position="258"/>
    </location>
</feature>
<feature type="compositionally biased region" description="Basic and acidic residues" evidence="5">
    <location>
        <begin position="238"/>
        <end position="248"/>
    </location>
</feature>
<dbReference type="GO" id="GO:0032543">
    <property type="term" value="P:mitochondrial translation"/>
    <property type="evidence" value="ECO:0007669"/>
    <property type="project" value="UniProtKB-ARBA"/>
</dbReference>
<comment type="caution">
    <text evidence="7">The sequence shown here is derived from an EMBL/GenBank/DDBJ whole genome shotgun (WGS) entry which is preliminary data.</text>
</comment>
<comment type="similarity">
    <text evidence="2">Belongs to the prokaryotic/mitochondrial release factor family.</text>
</comment>
<dbReference type="Proteomes" id="UP000298327">
    <property type="component" value="Unassembled WGS sequence"/>
</dbReference>
<dbReference type="AlphaFoldDB" id="A0A4Y9Z5Y7"/>
<dbReference type="InterPro" id="IPR052405">
    <property type="entry name" value="Mito_Transl_Release_Factor"/>
</dbReference>
<evidence type="ECO:0000313" key="8">
    <source>
        <dbReference type="Proteomes" id="UP000298327"/>
    </source>
</evidence>
<evidence type="ECO:0000313" key="7">
    <source>
        <dbReference type="EMBL" id="TFY69273.1"/>
    </source>
</evidence>
<name>A0A4Y9Z5Y7_9AGAM</name>
<evidence type="ECO:0000256" key="1">
    <source>
        <dbReference type="ARBA" id="ARBA00004173"/>
    </source>
</evidence>
<evidence type="ECO:0000256" key="4">
    <source>
        <dbReference type="ARBA" id="ARBA00023128"/>
    </source>
</evidence>
<feature type="region of interest" description="Disordered" evidence="5">
    <location>
        <begin position="229"/>
        <end position="273"/>
    </location>
</feature>
<protein>
    <recommendedName>
        <fullName evidence="6">Prokaryotic-type class I peptide chain release factors domain-containing protein</fullName>
    </recommendedName>
</protein>
<dbReference type="SUPFAM" id="SSF75620">
    <property type="entry name" value="Release factor"/>
    <property type="match status" value="1"/>
</dbReference>
<dbReference type="GO" id="GO:0005739">
    <property type="term" value="C:mitochondrion"/>
    <property type="evidence" value="ECO:0007669"/>
    <property type="project" value="UniProtKB-SubCell"/>
</dbReference>
<dbReference type="Gene3D" id="3.30.160.20">
    <property type="match status" value="1"/>
</dbReference>
<keyword evidence="4" id="KW-0496">Mitochondrion</keyword>
<evidence type="ECO:0000259" key="6">
    <source>
        <dbReference type="Pfam" id="PF00472"/>
    </source>
</evidence>
<accession>A0A4Y9Z5Y7</accession>
<feature type="compositionally biased region" description="Low complexity" evidence="5">
    <location>
        <begin position="133"/>
        <end position="145"/>
    </location>
</feature>
<feature type="compositionally biased region" description="Basic residues" evidence="5">
    <location>
        <begin position="249"/>
        <end position="261"/>
    </location>
</feature>
<dbReference type="PANTHER" id="PTHR46203:SF1">
    <property type="entry name" value="MITOCHONDRIAL TRANSLATION RELEASE FACTOR IN RESCUE"/>
    <property type="match status" value="1"/>
</dbReference>
<dbReference type="EMBL" id="SEOQ01000141">
    <property type="protein sequence ID" value="TFY69273.1"/>
    <property type="molecule type" value="Genomic_DNA"/>
</dbReference>
<dbReference type="InterPro" id="IPR045853">
    <property type="entry name" value="Pep_chain_release_fac_I_sf"/>
</dbReference>
<dbReference type="OrthoDB" id="277888at2759"/>
<organism evidence="7 8">
    <name type="scientific">Dentipellis fragilis</name>
    <dbReference type="NCBI Taxonomy" id="205917"/>
    <lineage>
        <taxon>Eukaryota</taxon>
        <taxon>Fungi</taxon>
        <taxon>Dikarya</taxon>
        <taxon>Basidiomycota</taxon>
        <taxon>Agaricomycotina</taxon>
        <taxon>Agaricomycetes</taxon>
        <taxon>Russulales</taxon>
        <taxon>Hericiaceae</taxon>
        <taxon>Dentipellis</taxon>
    </lineage>
</organism>
<evidence type="ECO:0000256" key="2">
    <source>
        <dbReference type="ARBA" id="ARBA00010835"/>
    </source>
</evidence>
<dbReference type="GO" id="GO:0003747">
    <property type="term" value="F:translation release factor activity"/>
    <property type="evidence" value="ECO:0007669"/>
    <property type="project" value="InterPro"/>
</dbReference>
<sequence length="273" mass="30834">MSITPTLKAASRSAYRDLWRASSLTFAGDAPVLSAFRAKIRQDTLDARTIVDPTAYEDKIQLSREIAQVLRRNIVQAQKVSETSPADGTERWKLRITEHTEIADNDSIKNPPPSPCQSNRSQRKKEKVQEVQSSSTTSDSTSSTSVPRFYSQLKKAHKNRTIPELKESDLEESFVRGSGPGGQSINKTENNVQLLHKPTGLRVACQETRSLELNRKLARRILLDKIDKLENPGLSKSELQKAKQIERERRRRKKAKKKAKKREADSVADDEDT</sequence>
<dbReference type="InterPro" id="IPR045298">
    <property type="entry name" value="Complex1_LYR_LYRM7"/>
</dbReference>
<gene>
    <name evidence="7" type="ORF">EVG20_g3219</name>
</gene>
<reference evidence="7 8" key="1">
    <citation type="submission" date="2019-02" db="EMBL/GenBank/DDBJ databases">
        <title>Genome sequencing of the rare red list fungi Dentipellis fragilis.</title>
        <authorList>
            <person name="Buettner E."/>
            <person name="Kellner H."/>
        </authorList>
    </citation>
    <scope>NUCLEOTIDE SEQUENCE [LARGE SCALE GENOMIC DNA]</scope>
    <source>
        <strain evidence="7 8">DSM 105465</strain>
    </source>
</reference>
<comment type="subcellular location">
    <subcellularLocation>
        <location evidence="1">Mitochondrion</location>
    </subcellularLocation>
</comment>
<dbReference type="InterPro" id="IPR000352">
    <property type="entry name" value="Pep_chain_release_fac_I"/>
</dbReference>
<keyword evidence="8" id="KW-1185">Reference proteome</keyword>
<dbReference type="CDD" id="cd20267">
    <property type="entry name" value="Complex1_LYR_LYRM7"/>
    <property type="match status" value="1"/>
</dbReference>